<gene>
    <name evidence="2" type="ORF">UAU_01375</name>
</gene>
<dbReference type="AlphaFoldDB" id="R2QJQ8"/>
<evidence type="ECO:0000313" key="2">
    <source>
        <dbReference type="EMBL" id="EOH95413.1"/>
    </source>
</evidence>
<protein>
    <recommendedName>
        <fullName evidence="1">Fe-containing alcohol dehydrogenase-like C-terminal domain-containing protein</fullName>
    </recommendedName>
</protein>
<dbReference type="Proteomes" id="UP000013782">
    <property type="component" value="Unassembled WGS sequence"/>
</dbReference>
<dbReference type="EMBL" id="AJAQ01000011">
    <property type="protein sequence ID" value="EOH95413.1"/>
    <property type="molecule type" value="Genomic_DNA"/>
</dbReference>
<dbReference type="Gene3D" id="1.20.1090.10">
    <property type="entry name" value="Dehydroquinate synthase-like - alpha domain"/>
    <property type="match status" value="1"/>
</dbReference>
<evidence type="ECO:0000313" key="3">
    <source>
        <dbReference type="Proteomes" id="UP000013782"/>
    </source>
</evidence>
<organism evidence="2 3">
    <name type="scientific">Enterococcus pallens ATCC BAA-351</name>
    <dbReference type="NCBI Taxonomy" id="1158607"/>
    <lineage>
        <taxon>Bacteria</taxon>
        <taxon>Bacillati</taxon>
        <taxon>Bacillota</taxon>
        <taxon>Bacilli</taxon>
        <taxon>Lactobacillales</taxon>
        <taxon>Enterococcaceae</taxon>
        <taxon>Enterococcus</taxon>
    </lineage>
</organism>
<sequence length="83" mass="9051">MKFNKDYTGENYRDIALVLGIEEAREAACAAIDQLSKDVGTPATISELGVKAEDIPKISADFRDVCSPGNPRDATIELYQSLM</sequence>
<name>R2QJQ8_9ENTE</name>
<proteinExistence type="predicted"/>
<dbReference type="PATRIC" id="fig|1158607.3.peg.1361"/>
<reference evidence="2 3" key="1">
    <citation type="submission" date="2013-02" db="EMBL/GenBank/DDBJ databases">
        <title>The Genome Sequence of Enterococcus pallens BAA-351.</title>
        <authorList>
            <consortium name="The Broad Institute Genome Sequencing Platform"/>
            <consortium name="The Broad Institute Genome Sequencing Center for Infectious Disease"/>
            <person name="Earl A.M."/>
            <person name="Gilmore M.S."/>
            <person name="Lebreton F."/>
            <person name="Walker B."/>
            <person name="Young S.K."/>
            <person name="Zeng Q."/>
            <person name="Gargeya S."/>
            <person name="Fitzgerald M."/>
            <person name="Haas B."/>
            <person name="Abouelleil A."/>
            <person name="Alvarado L."/>
            <person name="Arachchi H.M."/>
            <person name="Berlin A.M."/>
            <person name="Chapman S.B."/>
            <person name="Dewar J."/>
            <person name="Goldberg J."/>
            <person name="Griggs A."/>
            <person name="Gujja S."/>
            <person name="Hansen M."/>
            <person name="Howarth C."/>
            <person name="Imamovic A."/>
            <person name="Larimer J."/>
            <person name="McCowan C."/>
            <person name="Murphy C."/>
            <person name="Neiman D."/>
            <person name="Pearson M."/>
            <person name="Priest M."/>
            <person name="Roberts A."/>
            <person name="Saif S."/>
            <person name="Shea T."/>
            <person name="Sisk P."/>
            <person name="Sykes S."/>
            <person name="Wortman J."/>
            <person name="Nusbaum C."/>
            <person name="Birren B."/>
        </authorList>
    </citation>
    <scope>NUCLEOTIDE SEQUENCE [LARGE SCALE GENOMIC DNA]</scope>
    <source>
        <strain evidence="2 3">ATCC BAA-351</strain>
    </source>
</reference>
<feature type="domain" description="Fe-containing alcohol dehydrogenase-like C-terminal" evidence="1">
    <location>
        <begin position="1"/>
        <end position="77"/>
    </location>
</feature>
<dbReference type="SUPFAM" id="SSF56796">
    <property type="entry name" value="Dehydroquinate synthase-like"/>
    <property type="match status" value="1"/>
</dbReference>
<evidence type="ECO:0000259" key="1">
    <source>
        <dbReference type="Pfam" id="PF25137"/>
    </source>
</evidence>
<comment type="caution">
    <text evidence="2">The sequence shown here is derived from an EMBL/GenBank/DDBJ whole genome shotgun (WGS) entry which is preliminary data.</text>
</comment>
<keyword evidence="3" id="KW-1185">Reference proteome</keyword>
<dbReference type="Pfam" id="PF25137">
    <property type="entry name" value="ADH_Fe_C"/>
    <property type="match status" value="1"/>
</dbReference>
<dbReference type="STRING" id="160454.RV10_GL003533"/>
<dbReference type="HOGENOM" id="CLU_007207_0_6_9"/>
<dbReference type="eggNOG" id="COG1454">
    <property type="taxonomic scope" value="Bacteria"/>
</dbReference>
<dbReference type="InterPro" id="IPR056798">
    <property type="entry name" value="ADH_Fe_C"/>
</dbReference>
<accession>R2QJQ8</accession>